<gene>
    <name evidence="2" type="ORF">UFOVP1296_2</name>
    <name evidence="1" type="ORF">UFOVP890_2</name>
</gene>
<dbReference type="EMBL" id="LR797240">
    <property type="protein sequence ID" value="CAB4195267.1"/>
    <property type="molecule type" value="Genomic_DNA"/>
</dbReference>
<name>A0A6J5RLZ5_9CAUD</name>
<reference evidence="2" key="1">
    <citation type="submission" date="2020-05" db="EMBL/GenBank/DDBJ databases">
        <authorList>
            <person name="Chiriac C."/>
            <person name="Salcher M."/>
            <person name="Ghai R."/>
            <person name="Kavagutti S V."/>
        </authorList>
    </citation>
    <scope>NUCLEOTIDE SEQUENCE</scope>
</reference>
<proteinExistence type="predicted"/>
<protein>
    <submittedName>
        <fullName evidence="2">Uncharacterized protein</fullName>
    </submittedName>
</protein>
<dbReference type="EMBL" id="LR796845">
    <property type="protein sequence ID" value="CAB4169304.1"/>
    <property type="molecule type" value="Genomic_DNA"/>
</dbReference>
<sequence>MTRFKIVDNSNGSGLYEVHSATCGHIGKYIKEHLIMEHETFESDGNTAEEALAEMIQMWVSNGDDFNGSESGSWQRLTKIMTCAKNKAPRSY</sequence>
<accession>A0A6J5RLZ5</accession>
<evidence type="ECO:0000313" key="2">
    <source>
        <dbReference type="EMBL" id="CAB4195267.1"/>
    </source>
</evidence>
<evidence type="ECO:0000313" key="1">
    <source>
        <dbReference type="EMBL" id="CAB4169304.1"/>
    </source>
</evidence>
<organism evidence="2">
    <name type="scientific">uncultured Caudovirales phage</name>
    <dbReference type="NCBI Taxonomy" id="2100421"/>
    <lineage>
        <taxon>Viruses</taxon>
        <taxon>Duplodnaviria</taxon>
        <taxon>Heunggongvirae</taxon>
        <taxon>Uroviricota</taxon>
        <taxon>Caudoviricetes</taxon>
        <taxon>Peduoviridae</taxon>
        <taxon>Maltschvirus</taxon>
        <taxon>Maltschvirus maltsch</taxon>
    </lineage>
</organism>